<evidence type="ECO:0000313" key="1">
    <source>
        <dbReference type="EMBL" id="CAI9952081.1"/>
    </source>
</evidence>
<dbReference type="EMBL" id="CAXDID020000014">
    <property type="protein sequence ID" value="CAL5981945.1"/>
    <property type="molecule type" value="Genomic_DNA"/>
</dbReference>
<evidence type="ECO:0000313" key="2">
    <source>
        <dbReference type="EMBL" id="CAL5981945.1"/>
    </source>
</evidence>
<dbReference type="Proteomes" id="UP001642409">
    <property type="component" value="Unassembled WGS sequence"/>
</dbReference>
<comment type="caution">
    <text evidence="1">The sequence shown here is derived from an EMBL/GenBank/DDBJ whole genome shotgun (WGS) entry which is preliminary data.</text>
</comment>
<dbReference type="AlphaFoldDB" id="A0AA86Q4P8"/>
<protein>
    <submittedName>
        <fullName evidence="2">Hypothetical_protein</fullName>
    </submittedName>
</protein>
<name>A0AA86Q4P8_9EUKA</name>
<reference evidence="2 3" key="2">
    <citation type="submission" date="2024-07" db="EMBL/GenBank/DDBJ databases">
        <authorList>
            <person name="Akdeniz Z."/>
        </authorList>
    </citation>
    <scope>NUCLEOTIDE SEQUENCE [LARGE SCALE GENOMIC DNA]</scope>
</reference>
<organism evidence="1">
    <name type="scientific">Hexamita inflata</name>
    <dbReference type="NCBI Taxonomy" id="28002"/>
    <lineage>
        <taxon>Eukaryota</taxon>
        <taxon>Metamonada</taxon>
        <taxon>Diplomonadida</taxon>
        <taxon>Hexamitidae</taxon>
        <taxon>Hexamitinae</taxon>
        <taxon>Hexamita</taxon>
    </lineage>
</organism>
<gene>
    <name evidence="1" type="ORF">HINF_LOCUS39726</name>
    <name evidence="2" type="ORF">HINF_LOCUS6897</name>
</gene>
<reference evidence="1" key="1">
    <citation type="submission" date="2023-06" db="EMBL/GenBank/DDBJ databases">
        <authorList>
            <person name="Kurt Z."/>
        </authorList>
    </citation>
    <scope>NUCLEOTIDE SEQUENCE</scope>
</reference>
<accession>A0AA86Q4P8</accession>
<keyword evidence="3" id="KW-1185">Reference proteome</keyword>
<evidence type="ECO:0000313" key="3">
    <source>
        <dbReference type="Proteomes" id="UP001642409"/>
    </source>
</evidence>
<sequence length="161" mass="18827">MNYHDIFAKITSDDNDENSAKSMESTFKARTQNQLYYVKSLDTNQLQMCNYALIEYMKMLTYTGFTFIWKDESSKIIKYAGSSGDLQSSYMQLVCEFSATSKNRYFSNGQKMTRFQNEVRVIQGNKDNSPLNYSINDFTFKRSVMNYRIKIPCLEAEVENK</sequence>
<dbReference type="EMBL" id="CATOUU010000831">
    <property type="protein sequence ID" value="CAI9952081.1"/>
    <property type="molecule type" value="Genomic_DNA"/>
</dbReference>
<proteinExistence type="predicted"/>